<dbReference type="EMBL" id="LMWU01000001">
    <property type="protein sequence ID" value="KUN74102.1"/>
    <property type="molecule type" value="Genomic_DNA"/>
</dbReference>
<organism evidence="1 2">
    <name type="scientific">Streptomyces canus</name>
    <dbReference type="NCBI Taxonomy" id="58343"/>
    <lineage>
        <taxon>Bacteria</taxon>
        <taxon>Bacillati</taxon>
        <taxon>Actinomycetota</taxon>
        <taxon>Actinomycetes</taxon>
        <taxon>Kitasatosporales</taxon>
        <taxon>Streptomycetaceae</taxon>
        <taxon>Streptomyces</taxon>
        <taxon>Streptomyces aurantiacus group</taxon>
    </lineage>
</organism>
<comment type="caution">
    <text evidence="1">The sequence shown here is derived from an EMBL/GenBank/DDBJ whole genome shotgun (WGS) entry which is preliminary data.</text>
</comment>
<gene>
    <name evidence="1" type="ORF">AQJ46_00460</name>
</gene>
<protein>
    <submittedName>
        <fullName evidence="1">Uncharacterized protein</fullName>
    </submittedName>
</protein>
<sequence>MPVQTYGDTRRDTPWAPPDEFTALLWVRVFPKHTDQEFAPTPDDAHDQLPRPVEEVRRSMYADAL</sequence>
<evidence type="ECO:0000313" key="1">
    <source>
        <dbReference type="EMBL" id="KUN74102.1"/>
    </source>
</evidence>
<accession>A0A101SI87</accession>
<name>A0A101SI87_9ACTN</name>
<proteinExistence type="predicted"/>
<dbReference type="Proteomes" id="UP000053669">
    <property type="component" value="Unassembled WGS sequence"/>
</dbReference>
<dbReference type="AlphaFoldDB" id="A0A101SI87"/>
<evidence type="ECO:0000313" key="2">
    <source>
        <dbReference type="Proteomes" id="UP000053669"/>
    </source>
</evidence>
<reference evidence="1 2" key="1">
    <citation type="submission" date="2015-10" db="EMBL/GenBank/DDBJ databases">
        <title>Draft genome sequence of Streptomyces canus DSM 40017, type strain for the species Streptomyces canus.</title>
        <authorList>
            <person name="Ruckert C."/>
            <person name="Winkler A."/>
            <person name="Kalinowski J."/>
            <person name="Kampfer P."/>
            <person name="Glaeser S."/>
        </authorList>
    </citation>
    <scope>NUCLEOTIDE SEQUENCE [LARGE SCALE GENOMIC DNA]</scope>
    <source>
        <strain evidence="1 2">DSM 40017</strain>
    </source>
</reference>